<sequence length="243" mass="27491">MSSRSILIIIIATLVFNTLIALLLSTTMQSITLGILMFVSHSIGLSIMFSNLLITQYTQSIGKIVGYSLIGFSVGTVIAFGGTPILFGFELSYSLITIGLFFGIIGLLVAWLYFNRLESQEALDKIKQKLNGRKTKKLLWIKASDAKGVVFLIHVKDIKYFQSQDKYTNIYTAESEYLINTSIKQLSDQLDVDYFWTIHRSTIVNLRFISKVSKKEEDKLRVYLDDDTALSVSRNHASLFKKM</sequence>
<dbReference type="AlphaFoldDB" id="A0AAU6PEH9"/>
<gene>
    <name evidence="4" type="ORF">Ctma_0103</name>
</gene>
<keyword evidence="2" id="KW-0812">Transmembrane</keyword>
<feature type="transmembrane region" description="Helical" evidence="2">
    <location>
        <begin position="31"/>
        <end position="54"/>
    </location>
</feature>
<dbReference type="EMBL" id="CP138327">
    <property type="protein sequence ID" value="WXT99406.1"/>
    <property type="molecule type" value="Genomic_DNA"/>
</dbReference>
<dbReference type="GO" id="GO:0003677">
    <property type="term" value="F:DNA binding"/>
    <property type="evidence" value="ECO:0007669"/>
    <property type="project" value="InterPro"/>
</dbReference>
<feature type="transmembrane region" description="Helical" evidence="2">
    <location>
        <begin position="7"/>
        <end position="25"/>
    </location>
</feature>
<dbReference type="GO" id="GO:0000156">
    <property type="term" value="F:phosphorelay response regulator activity"/>
    <property type="evidence" value="ECO:0007669"/>
    <property type="project" value="InterPro"/>
</dbReference>
<keyword evidence="2" id="KW-1133">Transmembrane helix</keyword>
<dbReference type="InterPro" id="IPR036259">
    <property type="entry name" value="MFS_trans_sf"/>
</dbReference>
<feature type="domain" description="HTH LytTR-type" evidence="3">
    <location>
        <begin position="141"/>
        <end position="243"/>
    </location>
</feature>
<feature type="transmembrane region" description="Helical" evidence="2">
    <location>
        <begin position="66"/>
        <end position="87"/>
    </location>
</feature>
<dbReference type="InterPro" id="IPR046947">
    <property type="entry name" value="LytR-like"/>
</dbReference>
<evidence type="ECO:0000256" key="1">
    <source>
        <dbReference type="ARBA" id="ARBA00023012"/>
    </source>
</evidence>
<name>A0AAU6PEH9_9GAMM</name>
<dbReference type="SUPFAM" id="SSF103473">
    <property type="entry name" value="MFS general substrate transporter"/>
    <property type="match status" value="1"/>
</dbReference>
<evidence type="ECO:0000256" key="2">
    <source>
        <dbReference type="SAM" id="Phobius"/>
    </source>
</evidence>
<evidence type="ECO:0000259" key="3">
    <source>
        <dbReference type="PROSITE" id="PS50930"/>
    </source>
</evidence>
<reference evidence="4" key="1">
    <citation type="submission" date="2023-10" db="EMBL/GenBank/DDBJ databases">
        <title>The first scallop-associated chemosynthetic bacterial symbiont.</title>
        <authorList>
            <person name="Lin Y.-T."/>
            <person name="Sun J."/>
            <person name="Ip J.C.-H."/>
            <person name="He X."/>
            <person name="Gao Z.-M."/>
            <person name="Perez M."/>
            <person name="Xu T."/>
            <person name="Qian P.-Y."/>
            <person name="Qiu J.-W."/>
        </authorList>
    </citation>
    <scope>NUCLEOTIDE SEQUENCE</scope>
    <source>
        <strain evidence="4">Gill1</strain>
    </source>
</reference>
<dbReference type="SMART" id="SM00850">
    <property type="entry name" value="LytTR"/>
    <property type="match status" value="1"/>
</dbReference>
<accession>A0AAU6PEH9</accession>
<dbReference type="PANTHER" id="PTHR37299:SF1">
    <property type="entry name" value="STAGE 0 SPORULATION PROTEIN A HOMOLOG"/>
    <property type="match status" value="1"/>
</dbReference>
<proteinExistence type="predicted"/>
<organism evidence="4">
    <name type="scientific">Catillopecten margaritatus gill symbiont</name>
    <dbReference type="NCBI Taxonomy" id="3083288"/>
    <lineage>
        <taxon>Bacteria</taxon>
        <taxon>Pseudomonadati</taxon>
        <taxon>Pseudomonadota</taxon>
        <taxon>Gammaproteobacteria</taxon>
        <taxon>sulfur-oxidizing symbionts</taxon>
    </lineage>
</organism>
<dbReference type="PROSITE" id="PS50930">
    <property type="entry name" value="HTH_LYTTR"/>
    <property type="match status" value="1"/>
</dbReference>
<keyword evidence="1" id="KW-0902">Two-component regulatory system</keyword>
<evidence type="ECO:0000313" key="4">
    <source>
        <dbReference type="EMBL" id="WXT99406.1"/>
    </source>
</evidence>
<dbReference type="Gene3D" id="2.40.50.1020">
    <property type="entry name" value="LytTr DNA-binding domain"/>
    <property type="match status" value="1"/>
</dbReference>
<protein>
    <recommendedName>
        <fullName evidence="3">HTH LytTR-type domain-containing protein</fullName>
    </recommendedName>
</protein>
<dbReference type="Pfam" id="PF04397">
    <property type="entry name" value="LytTR"/>
    <property type="match status" value="1"/>
</dbReference>
<feature type="transmembrane region" description="Helical" evidence="2">
    <location>
        <begin position="93"/>
        <end position="114"/>
    </location>
</feature>
<dbReference type="PANTHER" id="PTHR37299">
    <property type="entry name" value="TRANSCRIPTIONAL REGULATOR-RELATED"/>
    <property type="match status" value="1"/>
</dbReference>
<dbReference type="InterPro" id="IPR007492">
    <property type="entry name" value="LytTR_DNA-bd_dom"/>
</dbReference>
<keyword evidence="2" id="KW-0472">Membrane</keyword>